<dbReference type="Proteomes" id="UP001059934">
    <property type="component" value="Chromosome"/>
</dbReference>
<reference evidence="1" key="1">
    <citation type="submission" date="2022-08" db="EMBL/GenBank/DDBJ databases">
        <title>Catabolic pathway analysis in culturable SAR92 clade bacteria reveals their overlooked roles in DMSP degradation in coastal seas.</title>
        <authorList>
            <person name="He X."/>
            <person name="Zhang X."/>
            <person name="Zhang Y."/>
        </authorList>
    </citation>
    <scope>NUCLEOTIDE SEQUENCE</scope>
    <source>
        <strain evidence="1">H455</strain>
    </source>
</reference>
<protein>
    <submittedName>
        <fullName evidence="1">Uncharacterized protein</fullName>
    </submittedName>
</protein>
<name>A0ABY5TKZ2_9GAMM</name>
<accession>A0ABY5TKZ2</accession>
<keyword evidence="2" id="KW-1185">Reference proteome</keyword>
<organism evidence="1 2">
    <name type="scientific">SAR92 clade bacterium H455</name>
    <dbReference type="NCBI Taxonomy" id="2974818"/>
    <lineage>
        <taxon>Bacteria</taxon>
        <taxon>Pseudomonadati</taxon>
        <taxon>Pseudomonadota</taxon>
        <taxon>Gammaproteobacteria</taxon>
        <taxon>Cellvibrionales</taxon>
        <taxon>Porticoccaceae</taxon>
        <taxon>SAR92 clade</taxon>
    </lineage>
</organism>
<evidence type="ECO:0000313" key="2">
    <source>
        <dbReference type="Proteomes" id="UP001059934"/>
    </source>
</evidence>
<sequence length="141" mass="16353">MNIDVRSESVVYGCIKNIASEELIQQRRRNRDAMQALPSSETWSLVNREMFSLTEPGATDQSLATEVVHFGASYQGVEHEWTYWLEQFESLLRKMYWVSATVHLETEMSGLHSFVFATDGFCHEPERSDIQIRCEWVKETA</sequence>
<gene>
    <name evidence="1" type="ORF">NYF23_10945</name>
</gene>
<proteinExistence type="predicted"/>
<evidence type="ECO:0000313" key="1">
    <source>
        <dbReference type="EMBL" id="UVW34522.1"/>
    </source>
</evidence>
<dbReference type="EMBL" id="CP103416">
    <property type="protein sequence ID" value="UVW34522.1"/>
    <property type="molecule type" value="Genomic_DNA"/>
</dbReference>